<keyword evidence="5" id="KW-0812">Transmembrane</keyword>
<dbReference type="GO" id="GO:0043386">
    <property type="term" value="P:mycotoxin biosynthetic process"/>
    <property type="evidence" value="ECO:0007669"/>
    <property type="project" value="InterPro"/>
</dbReference>
<proteinExistence type="inferred from homology"/>
<keyword evidence="2" id="KW-0560">Oxidoreductase</keyword>
<evidence type="ECO:0008006" key="8">
    <source>
        <dbReference type="Google" id="ProtNLM"/>
    </source>
</evidence>
<feature type="transmembrane region" description="Helical" evidence="5">
    <location>
        <begin position="33"/>
        <end position="54"/>
    </location>
</feature>
<evidence type="ECO:0000256" key="4">
    <source>
        <dbReference type="SAM" id="MobiDB-lite"/>
    </source>
</evidence>
<keyword evidence="5" id="KW-1133">Transmembrane helix</keyword>
<dbReference type="InterPro" id="IPR021765">
    <property type="entry name" value="UstYa-like"/>
</dbReference>
<dbReference type="PANTHER" id="PTHR33365:SF11">
    <property type="entry name" value="TAT PATHWAY SIGNAL SEQUENCE"/>
    <property type="match status" value="1"/>
</dbReference>
<name>A0AAD5SCB3_9FUNG</name>
<dbReference type="EMBL" id="JADGJD010000329">
    <property type="protein sequence ID" value="KAJ3052070.1"/>
    <property type="molecule type" value="Genomic_DNA"/>
</dbReference>
<dbReference type="AlphaFoldDB" id="A0AAD5SCB3"/>
<evidence type="ECO:0000256" key="5">
    <source>
        <dbReference type="SAM" id="Phobius"/>
    </source>
</evidence>
<dbReference type="PANTHER" id="PTHR33365">
    <property type="entry name" value="YALI0B05434P"/>
    <property type="match status" value="1"/>
</dbReference>
<evidence type="ECO:0000313" key="7">
    <source>
        <dbReference type="Proteomes" id="UP001212841"/>
    </source>
</evidence>
<sequence length="253" mass="28895">METKYDQDEEHQGLTDDGRGNVPLLKDRQRRNWIWLFRLGLEVFMAIGILVLLLRPVPVPEKGTANTPVVETATVTKSPIPVFPKKTVTFVADPNLLSDDMFKSEEDTLHKLNKWLPLSTQARGYVQIPNYQSYSLPEPYTVAINMTHDGPAYMISVFHQLHCLSYLVEHFQQGYAGKPLDPDVAHHSVHCFDYIRQALICNADVSLEGKPEKDTERGWGHKHVCTDYEKLLEWANEHSAMKWRGNLPDTATL</sequence>
<keyword evidence="7" id="KW-1185">Reference proteome</keyword>
<evidence type="ECO:0000256" key="2">
    <source>
        <dbReference type="ARBA" id="ARBA00023002"/>
    </source>
</evidence>
<dbReference type="GO" id="GO:0016491">
    <property type="term" value="F:oxidoreductase activity"/>
    <property type="evidence" value="ECO:0007669"/>
    <property type="project" value="UniProtKB-KW"/>
</dbReference>
<gene>
    <name evidence="6" type="ORF">HK097_006917</name>
</gene>
<protein>
    <recommendedName>
        <fullName evidence="8">Oxidase ustYa</fullName>
    </recommendedName>
</protein>
<keyword evidence="5" id="KW-0472">Membrane</keyword>
<comment type="similarity">
    <text evidence="3">Belongs to the ustYa family.</text>
</comment>
<evidence type="ECO:0000256" key="3">
    <source>
        <dbReference type="ARBA" id="ARBA00035112"/>
    </source>
</evidence>
<dbReference type="Pfam" id="PF11807">
    <property type="entry name" value="UstYa"/>
    <property type="match status" value="1"/>
</dbReference>
<evidence type="ECO:0000313" key="6">
    <source>
        <dbReference type="EMBL" id="KAJ3052070.1"/>
    </source>
</evidence>
<feature type="region of interest" description="Disordered" evidence="4">
    <location>
        <begin position="1"/>
        <end position="22"/>
    </location>
</feature>
<evidence type="ECO:0000256" key="1">
    <source>
        <dbReference type="ARBA" id="ARBA00004685"/>
    </source>
</evidence>
<organism evidence="6 7">
    <name type="scientific">Rhizophlyctis rosea</name>
    <dbReference type="NCBI Taxonomy" id="64517"/>
    <lineage>
        <taxon>Eukaryota</taxon>
        <taxon>Fungi</taxon>
        <taxon>Fungi incertae sedis</taxon>
        <taxon>Chytridiomycota</taxon>
        <taxon>Chytridiomycota incertae sedis</taxon>
        <taxon>Chytridiomycetes</taxon>
        <taxon>Rhizophlyctidales</taxon>
        <taxon>Rhizophlyctidaceae</taxon>
        <taxon>Rhizophlyctis</taxon>
    </lineage>
</organism>
<comment type="caution">
    <text evidence="6">The sequence shown here is derived from an EMBL/GenBank/DDBJ whole genome shotgun (WGS) entry which is preliminary data.</text>
</comment>
<accession>A0AAD5SCB3</accession>
<reference evidence="6" key="1">
    <citation type="submission" date="2020-05" db="EMBL/GenBank/DDBJ databases">
        <title>Phylogenomic resolution of chytrid fungi.</title>
        <authorList>
            <person name="Stajich J.E."/>
            <person name="Amses K."/>
            <person name="Simmons R."/>
            <person name="Seto K."/>
            <person name="Myers J."/>
            <person name="Bonds A."/>
            <person name="Quandt C.A."/>
            <person name="Barry K."/>
            <person name="Liu P."/>
            <person name="Grigoriev I."/>
            <person name="Longcore J.E."/>
            <person name="James T.Y."/>
        </authorList>
    </citation>
    <scope>NUCLEOTIDE SEQUENCE</scope>
    <source>
        <strain evidence="6">JEL0318</strain>
    </source>
</reference>
<dbReference type="Proteomes" id="UP001212841">
    <property type="component" value="Unassembled WGS sequence"/>
</dbReference>
<comment type="pathway">
    <text evidence="1">Mycotoxin biosynthesis.</text>
</comment>
<feature type="compositionally biased region" description="Basic and acidic residues" evidence="4">
    <location>
        <begin position="1"/>
        <end position="19"/>
    </location>
</feature>